<dbReference type="GO" id="GO:0016878">
    <property type="term" value="F:acid-thiol ligase activity"/>
    <property type="evidence" value="ECO:0007669"/>
    <property type="project" value="UniProtKB-ARBA"/>
</dbReference>
<dbReference type="KEGG" id="mph:MLP_48040"/>
<dbReference type="PANTHER" id="PTHR43767:SF1">
    <property type="entry name" value="NONRIBOSOMAL PEPTIDE SYNTHASE PES1 (EUROFUNG)-RELATED"/>
    <property type="match status" value="1"/>
</dbReference>
<evidence type="ECO:0000259" key="2">
    <source>
        <dbReference type="Pfam" id="PF13193"/>
    </source>
</evidence>
<dbReference type="EC" id="6.2.1.-" evidence="3"/>
<evidence type="ECO:0000313" key="3">
    <source>
        <dbReference type="EMBL" id="BAK37818.1"/>
    </source>
</evidence>
<keyword evidence="3" id="KW-0436">Ligase</keyword>
<dbReference type="PANTHER" id="PTHR43767">
    <property type="entry name" value="LONG-CHAIN-FATTY-ACID--COA LIGASE"/>
    <property type="match status" value="1"/>
</dbReference>
<gene>
    <name evidence="3" type="ordered locus">MLP_48040</name>
</gene>
<sequence>MGNLGNVSELVAVQAERQPDRVALIEPGVEARTWAQLDAEVGQVSAGLAARGLVAGQRIGLDGPNSIAWVVAYLAALRAGLVVVPTDPEDPVTDRDDLLAECRIRALFTTRTPLSSDRVTSWELSEEGLASLAATDVPVATPRDPESLAVLACTLGTSGDRKIVMLSHRALLANLEQVSGHEIVSADSVILGVLPFFHVYGLNAVLGSSLAAGAQLVIPDPATWDLAAIIESEQVDQLPITPGLLYRLVHDKTAIERLGGVRRVIVAGAALPTQLSARFTELTGVQVERAYGLTEAAPGVSSTVGSKALGPFHVGHPLPGVEVRIAAKKGADPDDPSEPGEIMIRGANLFSGYWPDGRGGPDADGWFDTGDLGYLSDGELFLVDRSREVLTVRGFRVYPSELEQLIRQLPGVEAAAVVSRQVTAGESGSGGGGLVAFVTGPSVTQEQVTEFIQTRLPVFKRPQEVRIVDQLPRGVTGVIKRVQLRRQLERELAP</sequence>
<accession>F5XF80</accession>
<keyword evidence="4" id="KW-1185">Reference proteome</keyword>
<dbReference type="STRING" id="1032480.MLP_48040"/>
<dbReference type="Pfam" id="PF13193">
    <property type="entry name" value="AMP-binding_C"/>
    <property type="match status" value="1"/>
</dbReference>
<organism evidence="3 4">
    <name type="scientific">Microlunatus phosphovorus (strain ATCC 700054 / DSM 10555 / JCM 9379 / NBRC 101784 / NCIMB 13414 / VKM Ac-1990 / NM-1)</name>
    <dbReference type="NCBI Taxonomy" id="1032480"/>
    <lineage>
        <taxon>Bacteria</taxon>
        <taxon>Bacillati</taxon>
        <taxon>Actinomycetota</taxon>
        <taxon>Actinomycetes</taxon>
        <taxon>Propionibacteriales</taxon>
        <taxon>Propionibacteriaceae</taxon>
        <taxon>Microlunatus</taxon>
    </lineage>
</organism>
<dbReference type="InterPro" id="IPR042099">
    <property type="entry name" value="ANL_N_sf"/>
</dbReference>
<dbReference type="Gene3D" id="3.30.300.30">
    <property type="match status" value="1"/>
</dbReference>
<feature type="domain" description="AMP-dependent synthetase/ligase" evidence="1">
    <location>
        <begin position="13"/>
        <end position="354"/>
    </location>
</feature>
<dbReference type="InterPro" id="IPR000873">
    <property type="entry name" value="AMP-dep_synth/lig_dom"/>
</dbReference>
<dbReference type="InterPro" id="IPR050237">
    <property type="entry name" value="ATP-dep_AMP-bd_enzyme"/>
</dbReference>
<dbReference type="Pfam" id="PF00501">
    <property type="entry name" value="AMP-binding"/>
    <property type="match status" value="1"/>
</dbReference>
<reference evidence="3 4" key="1">
    <citation type="submission" date="2011-05" db="EMBL/GenBank/DDBJ databases">
        <title>Whole genome sequence of Microlunatus phosphovorus NM-1.</title>
        <authorList>
            <person name="Hosoyama A."/>
            <person name="Sasaki K."/>
            <person name="Harada T."/>
            <person name="Igarashi R."/>
            <person name="Kawakoshi A."/>
            <person name="Sasagawa M."/>
            <person name="Fukada J."/>
            <person name="Nakamura S."/>
            <person name="Katano Y."/>
            <person name="Hanada S."/>
            <person name="Kamagata Y."/>
            <person name="Nakamura N."/>
            <person name="Yamazaki S."/>
            <person name="Fujita N."/>
        </authorList>
    </citation>
    <scope>NUCLEOTIDE SEQUENCE [LARGE SCALE GENOMIC DNA]</scope>
    <source>
        <strain evidence="4">ATCC 700054 / DSM 10555 / JCM 9379 / NBRC 101784 / NCIMB 13414 / VKM Ac-1990 / NM-1</strain>
    </source>
</reference>
<evidence type="ECO:0000313" key="4">
    <source>
        <dbReference type="Proteomes" id="UP000007947"/>
    </source>
</evidence>
<dbReference type="Proteomes" id="UP000007947">
    <property type="component" value="Chromosome"/>
</dbReference>
<evidence type="ECO:0000259" key="1">
    <source>
        <dbReference type="Pfam" id="PF00501"/>
    </source>
</evidence>
<dbReference type="EMBL" id="AP012204">
    <property type="protein sequence ID" value="BAK37818.1"/>
    <property type="molecule type" value="Genomic_DNA"/>
</dbReference>
<dbReference type="eggNOG" id="COG0318">
    <property type="taxonomic scope" value="Bacteria"/>
</dbReference>
<feature type="domain" description="AMP-binding enzyme C-terminal" evidence="2">
    <location>
        <begin position="401"/>
        <end position="473"/>
    </location>
</feature>
<dbReference type="Gene3D" id="3.40.50.12780">
    <property type="entry name" value="N-terminal domain of ligase-like"/>
    <property type="match status" value="1"/>
</dbReference>
<proteinExistence type="predicted"/>
<name>F5XF80_MICPN</name>
<dbReference type="OrthoDB" id="9803968at2"/>
<dbReference type="InterPro" id="IPR045851">
    <property type="entry name" value="AMP-bd_C_sf"/>
</dbReference>
<dbReference type="SUPFAM" id="SSF56801">
    <property type="entry name" value="Acetyl-CoA synthetase-like"/>
    <property type="match status" value="1"/>
</dbReference>
<dbReference type="AlphaFoldDB" id="F5XF80"/>
<dbReference type="HOGENOM" id="CLU_000022_59_9_11"/>
<dbReference type="InterPro" id="IPR025110">
    <property type="entry name" value="AMP-bd_C"/>
</dbReference>
<protein>
    <submittedName>
        <fullName evidence="3">Putative fatty-acid--CoA ligase</fullName>
        <ecNumber evidence="3">6.2.1.-</ecNumber>
    </submittedName>
</protein>